<evidence type="ECO:0000256" key="6">
    <source>
        <dbReference type="ARBA" id="ARBA00023163"/>
    </source>
</evidence>
<keyword evidence="4" id="KW-0805">Transcription regulation</keyword>
<evidence type="ECO:0000256" key="4">
    <source>
        <dbReference type="ARBA" id="ARBA00023015"/>
    </source>
</evidence>
<keyword evidence="13" id="KW-1185">Reference proteome</keyword>
<dbReference type="InterPro" id="IPR039420">
    <property type="entry name" value="WalR-like"/>
</dbReference>
<sequence>MQKNVLVVEDESKMREFISLYLRKEGYRVIEAYNGEVAVEKFKENKIDLIVLDVMMPKLNGFEVCKIIREKSTVPIIILTAIEKEMDQIKGYELGADDYVTKPFKAKILIAKIKRLFERLREENDKKVYIYNKFKIDLDGREVFINGRKIRLAPKEFELLEFLVINKGIALTRNKILENVWGYDFEGETRVVDNHIKKLRNKLENYSIFIETVISVGYKFEVNEYA</sequence>
<dbReference type="SMART" id="SM00448">
    <property type="entry name" value="REC"/>
    <property type="match status" value="1"/>
</dbReference>
<dbReference type="Gene3D" id="1.10.10.10">
    <property type="entry name" value="Winged helix-like DNA-binding domain superfamily/Winged helix DNA-binding domain"/>
    <property type="match status" value="1"/>
</dbReference>
<evidence type="ECO:0000256" key="9">
    <source>
        <dbReference type="PROSITE-ProRule" id="PRU01091"/>
    </source>
</evidence>
<dbReference type="PROSITE" id="PS51755">
    <property type="entry name" value="OMPR_PHOB"/>
    <property type="match status" value="1"/>
</dbReference>
<dbReference type="EMBL" id="CP120733">
    <property type="protein sequence ID" value="WFD11767.1"/>
    <property type="molecule type" value="Genomic_DNA"/>
</dbReference>
<dbReference type="PANTHER" id="PTHR48111:SF21">
    <property type="entry name" value="DNA-BINDING DUAL MASTER TRANSCRIPTIONAL REGULATOR RPAA"/>
    <property type="match status" value="1"/>
</dbReference>
<dbReference type="PROSITE" id="PS50110">
    <property type="entry name" value="RESPONSE_REGULATORY"/>
    <property type="match status" value="1"/>
</dbReference>
<evidence type="ECO:0000256" key="7">
    <source>
        <dbReference type="ARBA" id="ARBA00024867"/>
    </source>
</evidence>
<dbReference type="InterPro" id="IPR001867">
    <property type="entry name" value="OmpR/PhoB-type_DNA-bd"/>
</dbReference>
<dbReference type="CDD" id="cd17574">
    <property type="entry name" value="REC_OmpR"/>
    <property type="match status" value="1"/>
</dbReference>
<evidence type="ECO:0000313" key="12">
    <source>
        <dbReference type="EMBL" id="WFD11767.1"/>
    </source>
</evidence>
<dbReference type="PANTHER" id="PTHR48111">
    <property type="entry name" value="REGULATOR OF RPOS"/>
    <property type="match status" value="1"/>
</dbReference>
<dbReference type="InterPro" id="IPR001789">
    <property type="entry name" value="Sig_transdc_resp-reg_receiver"/>
</dbReference>
<dbReference type="Proteomes" id="UP001222800">
    <property type="component" value="Chromosome"/>
</dbReference>
<dbReference type="SUPFAM" id="SSF52172">
    <property type="entry name" value="CheY-like"/>
    <property type="match status" value="1"/>
</dbReference>
<dbReference type="Gene3D" id="3.40.50.2300">
    <property type="match status" value="1"/>
</dbReference>
<evidence type="ECO:0000256" key="5">
    <source>
        <dbReference type="ARBA" id="ARBA00023125"/>
    </source>
</evidence>
<dbReference type="Pfam" id="PF00072">
    <property type="entry name" value="Response_reg"/>
    <property type="match status" value="1"/>
</dbReference>
<evidence type="ECO:0000259" key="10">
    <source>
        <dbReference type="PROSITE" id="PS50110"/>
    </source>
</evidence>
<accession>A0ABY8EFP4</accession>
<evidence type="ECO:0000256" key="3">
    <source>
        <dbReference type="ARBA" id="ARBA00023012"/>
    </source>
</evidence>
<dbReference type="Pfam" id="PF00486">
    <property type="entry name" value="Trans_reg_C"/>
    <property type="match status" value="1"/>
</dbReference>
<dbReference type="CDD" id="cd00383">
    <property type="entry name" value="trans_reg_C"/>
    <property type="match status" value="1"/>
</dbReference>
<dbReference type="Gene3D" id="6.10.250.690">
    <property type="match status" value="1"/>
</dbReference>
<keyword evidence="2 8" id="KW-0597">Phosphoprotein</keyword>
<keyword evidence="3" id="KW-0902">Two-component regulatory system</keyword>
<name>A0ABY8EFP4_9FIRM</name>
<evidence type="ECO:0000259" key="11">
    <source>
        <dbReference type="PROSITE" id="PS51755"/>
    </source>
</evidence>
<keyword evidence="5 9" id="KW-0238">DNA-binding</keyword>
<evidence type="ECO:0000256" key="2">
    <source>
        <dbReference type="ARBA" id="ARBA00022553"/>
    </source>
</evidence>
<dbReference type="RefSeq" id="WP_277733925.1">
    <property type="nucleotide sequence ID" value="NZ_CP120733.1"/>
</dbReference>
<comment type="function">
    <text evidence="7">May play the central regulatory role in sporulation. It may be an element of the effector pathway responsible for the activation of sporulation genes in response to nutritional stress. Spo0A may act in concert with spo0H (a sigma factor) to control the expression of some genes that are critical to the sporulation process.</text>
</comment>
<reference evidence="12 13" key="1">
    <citation type="submission" date="2023-03" db="EMBL/GenBank/DDBJ databases">
        <title>Complete genome sequence of Tepidibacter sp. SWIR-1, isolated from a deep-sea hydrothermal vent.</title>
        <authorList>
            <person name="Li X."/>
        </authorList>
    </citation>
    <scope>NUCLEOTIDE SEQUENCE [LARGE SCALE GENOMIC DNA]</scope>
    <source>
        <strain evidence="12 13">SWIR-1</strain>
    </source>
</reference>
<dbReference type="SMART" id="SM00862">
    <property type="entry name" value="Trans_reg_C"/>
    <property type="match status" value="1"/>
</dbReference>
<feature type="domain" description="Response regulatory" evidence="10">
    <location>
        <begin position="4"/>
        <end position="117"/>
    </location>
</feature>
<dbReference type="InterPro" id="IPR011006">
    <property type="entry name" value="CheY-like_superfamily"/>
</dbReference>
<protein>
    <recommendedName>
        <fullName evidence="1">Stage 0 sporulation protein A homolog</fullName>
    </recommendedName>
</protein>
<feature type="modified residue" description="4-aspartylphosphate" evidence="8">
    <location>
        <position position="53"/>
    </location>
</feature>
<feature type="domain" description="OmpR/PhoB-type" evidence="11">
    <location>
        <begin position="126"/>
        <end position="222"/>
    </location>
</feature>
<evidence type="ECO:0000256" key="1">
    <source>
        <dbReference type="ARBA" id="ARBA00018672"/>
    </source>
</evidence>
<organism evidence="12 13">
    <name type="scientific">Tepidibacter hydrothermalis</name>
    <dbReference type="NCBI Taxonomy" id="3036126"/>
    <lineage>
        <taxon>Bacteria</taxon>
        <taxon>Bacillati</taxon>
        <taxon>Bacillota</taxon>
        <taxon>Clostridia</taxon>
        <taxon>Peptostreptococcales</taxon>
        <taxon>Peptostreptococcaceae</taxon>
        <taxon>Tepidibacter</taxon>
    </lineage>
</organism>
<evidence type="ECO:0000313" key="13">
    <source>
        <dbReference type="Proteomes" id="UP001222800"/>
    </source>
</evidence>
<keyword evidence="6" id="KW-0804">Transcription</keyword>
<evidence type="ECO:0000256" key="8">
    <source>
        <dbReference type="PROSITE-ProRule" id="PRU00169"/>
    </source>
</evidence>
<feature type="DNA-binding region" description="OmpR/PhoB-type" evidence="9">
    <location>
        <begin position="126"/>
        <end position="222"/>
    </location>
</feature>
<proteinExistence type="predicted"/>
<gene>
    <name evidence="12" type="ORF">P4S50_06745</name>
</gene>
<dbReference type="InterPro" id="IPR036388">
    <property type="entry name" value="WH-like_DNA-bd_sf"/>
</dbReference>